<sequence>MKPEEYKRRQVELGLNPLDPAFPNGAMPGWISFPICFYGGKDLEAICPCIMHPECGNEHKKDAKGLVVPRGIE</sequence>
<name>A0A6M3M0V5_9ZZZZ</name>
<evidence type="ECO:0000313" key="1">
    <source>
        <dbReference type="EMBL" id="QJA98701.1"/>
    </source>
</evidence>
<dbReference type="EMBL" id="MT143601">
    <property type="protein sequence ID" value="QJA98701.1"/>
    <property type="molecule type" value="Genomic_DNA"/>
</dbReference>
<accession>A0A6M3M0V5</accession>
<gene>
    <name evidence="1" type="ORF">MM171A01633_0014</name>
</gene>
<proteinExistence type="predicted"/>
<dbReference type="AlphaFoldDB" id="A0A6M3M0V5"/>
<reference evidence="1" key="1">
    <citation type="submission" date="2020-03" db="EMBL/GenBank/DDBJ databases">
        <title>The deep terrestrial virosphere.</title>
        <authorList>
            <person name="Holmfeldt K."/>
            <person name="Nilsson E."/>
            <person name="Simone D."/>
            <person name="Lopez-Fernandez M."/>
            <person name="Wu X."/>
            <person name="de Brujin I."/>
            <person name="Lundin D."/>
            <person name="Andersson A."/>
            <person name="Bertilsson S."/>
            <person name="Dopson M."/>
        </authorList>
    </citation>
    <scope>NUCLEOTIDE SEQUENCE</scope>
    <source>
        <strain evidence="1">MM171A01633</strain>
    </source>
</reference>
<organism evidence="1">
    <name type="scientific">viral metagenome</name>
    <dbReference type="NCBI Taxonomy" id="1070528"/>
    <lineage>
        <taxon>unclassified sequences</taxon>
        <taxon>metagenomes</taxon>
        <taxon>organismal metagenomes</taxon>
    </lineage>
</organism>
<protein>
    <submittedName>
        <fullName evidence="1">Uncharacterized protein</fullName>
    </submittedName>
</protein>